<feature type="transmembrane region" description="Helical" evidence="6">
    <location>
        <begin position="20"/>
        <end position="48"/>
    </location>
</feature>
<keyword evidence="3 6" id="KW-0812">Transmembrane</keyword>
<dbReference type="KEGG" id="fes:HER31_10655"/>
<comment type="subcellular location">
    <subcellularLocation>
        <location evidence="1">Membrane</location>
        <topology evidence="1">Multi-pass membrane protein</topology>
    </subcellularLocation>
</comment>
<evidence type="ECO:0000313" key="7">
    <source>
        <dbReference type="EMBL" id="QIZ77299.1"/>
    </source>
</evidence>
<dbReference type="RefSeq" id="WP_168660560.1">
    <property type="nucleotide sequence ID" value="NZ_CP051180.1"/>
</dbReference>
<evidence type="ECO:0000256" key="2">
    <source>
        <dbReference type="ARBA" id="ARBA00008564"/>
    </source>
</evidence>
<dbReference type="GO" id="GO:0005886">
    <property type="term" value="C:plasma membrane"/>
    <property type="evidence" value="ECO:0007669"/>
    <property type="project" value="UniProtKB-ARBA"/>
</dbReference>
<comment type="similarity">
    <text evidence="2">Belongs to the CbiQ family.</text>
</comment>
<evidence type="ECO:0000313" key="8">
    <source>
        <dbReference type="Proteomes" id="UP000501602"/>
    </source>
</evidence>
<accession>A0A6H1UF86</accession>
<dbReference type="EMBL" id="CP051180">
    <property type="protein sequence ID" value="QIZ77299.1"/>
    <property type="molecule type" value="Genomic_DNA"/>
</dbReference>
<evidence type="ECO:0000256" key="6">
    <source>
        <dbReference type="SAM" id="Phobius"/>
    </source>
</evidence>
<evidence type="ECO:0000256" key="1">
    <source>
        <dbReference type="ARBA" id="ARBA00004141"/>
    </source>
</evidence>
<dbReference type="Pfam" id="PF02361">
    <property type="entry name" value="CbiQ"/>
    <property type="match status" value="1"/>
</dbReference>
<evidence type="ECO:0008006" key="9">
    <source>
        <dbReference type="Google" id="ProtNLM"/>
    </source>
</evidence>
<evidence type="ECO:0000256" key="4">
    <source>
        <dbReference type="ARBA" id="ARBA00022989"/>
    </source>
</evidence>
<dbReference type="InterPro" id="IPR003339">
    <property type="entry name" value="ABC/ECF_trnsptr_transmembrane"/>
</dbReference>
<evidence type="ECO:0000256" key="3">
    <source>
        <dbReference type="ARBA" id="ARBA00022692"/>
    </source>
</evidence>
<dbReference type="AlphaFoldDB" id="A0A6H1UF86"/>
<reference evidence="7 8" key="1">
    <citation type="submission" date="2020-04" db="EMBL/GenBank/DDBJ databases">
        <title>Ferrimonas sp. S7 isolated from sea water.</title>
        <authorList>
            <person name="Bae S.S."/>
            <person name="Baek K."/>
        </authorList>
    </citation>
    <scope>NUCLEOTIDE SEQUENCE [LARGE SCALE GENOMIC DNA]</scope>
    <source>
        <strain evidence="7 8">S7</strain>
    </source>
</reference>
<dbReference type="Proteomes" id="UP000501602">
    <property type="component" value="Chromosome"/>
</dbReference>
<organism evidence="7 8">
    <name type="scientific">Ferrimonas lipolytica</name>
    <dbReference type="NCBI Taxonomy" id="2724191"/>
    <lineage>
        <taxon>Bacteria</taxon>
        <taxon>Pseudomonadati</taxon>
        <taxon>Pseudomonadota</taxon>
        <taxon>Gammaproteobacteria</taxon>
        <taxon>Alteromonadales</taxon>
        <taxon>Ferrimonadaceae</taxon>
        <taxon>Ferrimonas</taxon>
    </lineage>
</organism>
<keyword evidence="5 6" id="KW-0472">Membrane</keyword>
<sequence>MWPKQLQPKPVTWVQIKLVLSPLFVALAFALPPLPLAALALLLTLLVLRSPDGCKQMLRLTKFMSVQFALVLLFYCIRFGFDSWPQALLISSRLYLAVLPGLWFFLSCPQHYVVQAIKPFLSNRNAVVIAATLALLPRLTSEARQLYQLQQLRGAKIAPQDLWRIGAWHDLVTTVLTPLLIQLVRLTQQQELALRARGYHDHTNPTHYPIDETQ</sequence>
<evidence type="ECO:0000256" key="5">
    <source>
        <dbReference type="ARBA" id="ARBA00023136"/>
    </source>
</evidence>
<protein>
    <recommendedName>
        <fullName evidence="9">Biotin transport system permease protein</fullName>
    </recommendedName>
</protein>
<keyword evidence="4 6" id="KW-1133">Transmembrane helix</keyword>
<feature type="transmembrane region" description="Helical" evidence="6">
    <location>
        <begin position="60"/>
        <end position="81"/>
    </location>
</feature>
<proteinExistence type="inferred from homology"/>
<gene>
    <name evidence="7" type="ORF">HER31_10655</name>
</gene>
<feature type="transmembrane region" description="Helical" evidence="6">
    <location>
        <begin position="87"/>
        <end position="106"/>
    </location>
</feature>
<keyword evidence="8" id="KW-1185">Reference proteome</keyword>
<name>A0A6H1UF86_9GAMM</name>